<proteinExistence type="inferred from homology"/>
<evidence type="ECO:0000256" key="3">
    <source>
        <dbReference type="ARBA" id="ARBA00022741"/>
    </source>
</evidence>
<evidence type="ECO:0000259" key="8">
    <source>
        <dbReference type="PROSITE" id="PS50893"/>
    </source>
</evidence>
<dbReference type="RefSeq" id="WP_378977446.1">
    <property type="nucleotide sequence ID" value="NZ_JBHRVD010000001.1"/>
</dbReference>
<protein>
    <recommendedName>
        <fullName evidence="7">Spermidine/putrescine import ATP-binding protein PotA</fullName>
        <ecNumber evidence="7">7.6.2.11</ecNumber>
    </recommendedName>
</protein>
<dbReference type="GO" id="GO:0005524">
    <property type="term" value="F:ATP binding"/>
    <property type="evidence" value="ECO:0007669"/>
    <property type="project" value="UniProtKB-KW"/>
</dbReference>
<keyword evidence="3 7" id="KW-0547">Nucleotide-binding</keyword>
<dbReference type="InterPro" id="IPR008995">
    <property type="entry name" value="Mo/tungstate-bd_C_term_dom"/>
</dbReference>
<feature type="domain" description="ABC transporter" evidence="8">
    <location>
        <begin position="9"/>
        <end position="239"/>
    </location>
</feature>
<dbReference type="InterPro" id="IPR050093">
    <property type="entry name" value="ABC_SmlMolc_Importer"/>
</dbReference>
<dbReference type="Proteomes" id="UP001595648">
    <property type="component" value="Unassembled WGS sequence"/>
</dbReference>
<evidence type="ECO:0000256" key="2">
    <source>
        <dbReference type="ARBA" id="ARBA00022475"/>
    </source>
</evidence>
<keyword evidence="10" id="KW-1185">Reference proteome</keyword>
<evidence type="ECO:0000256" key="4">
    <source>
        <dbReference type="ARBA" id="ARBA00022840"/>
    </source>
</evidence>
<dbReference type="InterPro" id="IPR013611">
    <property type="entry name" value="Transp-assoc_OB_typ2"/>
</dbReference>
<dbReference type="InterPro" id="IPR003439">
    <property type="entry name" value="ABC_transporter-like_ATP-bd"/>
</dbReference>
<comment type="caution">
    <text evidence="9">The sequence shown here is derived from an EMBL/GenBank/DDBJ whole genome shotgun (WGS) entry which is preliminary data.</text>
</comment>
<dbReference type="Gene3D" id="3.40.50.300">
    <property type="entry name" value="P-loop containing nucleotide triphosphate hydrolases"/>
    <property type="match status" value="1"/>
</dbReference>
<comment type="function">
    <text evidence="7">Part of the ABC transporter complex PotABCD involved in spermidine/putrescine import. Responsible for energy coupling to the transport system.</text>
</comment>
<comment type="catalytic activity">
    <reaction evidence="7">
        <text>ATP + H2O + polyamine-[polyamine-binding protein]Side 1 = ADP + phosphate + polyamineSide 2 + [polyamine-binding protein]Side 1.</text>
        <dbReference type="EC" id="7.6.2.11"/>
    </reaction>
</comment>
<keyword evidence="5 7" id="KW-1278">Translocase</keyword>
<dbReference type="PANTHER" id="PTHR42781:SF4">
    <property type="entry name" value="SPERMIDINE_PUTRESCINE IMPORT ATP-BINDING PROTEIN POTA"/>
    <property type="match status" value="1"/>
</dbReference>
<dbReference type="InterPro" id="IPR017871">
    <property type="entry name" value="ABC_transporter-like_CS"/>
</dbReference>
<comment type="similarity">
    <text evidence="7">Belongs to the ABC transporter superfamily. Spermidine/putrescine importer (TC 3.A.1.11.1) family.</text>
</comment>
<evidence type="ECO:0000313" key="10">
    <source>
        <dbReference type="Proteomes" id="UP001595648"/>
    </source>
</evidence>
<sequence>MTGQPLAAVSFQGVTRRYGSVCAVSDVTLDISSGEFFALLGSSGSGKTTLLMLLAGFDTPTEGRVLMSGTSVSDTPPHRRRIGVVFQNYALFPHMSAAENVAYPLRMRGVARAEREARVNAALGLVNLADRWSSYPSQLSGGQQQRVALARALVFGPDLLLMDEPLGALDRRLRDQMQQELKRIQGELGITVIYVTHDQSEAMAMANRIGIMAGGRLLQVDDPETIYAAPSNHFVARFLGECSILRVTATDGGRGYEIAGVRQPLPSPATAPFDIVVRPETVSVRPGPEVVSDGAFGVPATIRDVTYLGAGWRVTLELSDGQSLLASIMRGDDGAGHLAPGKPVIARWAPASVAVLPAEGSP</sequence>
<dbReference type="Pfam" id="PF08402">
    <property type="entry name" value="TOBE_2"/>
    <property type="match status" value="1"/>
</dbReference>
<accession>A0ABV7MH92</accession>
<dbReference type="InterPro" id="IPR005893">
    <property type="entry name" value="PotA-like"/>
</dbReference>
<dbReference type="SMART" id="SM00382">
    <property type="entry name" value="AAA"/>
    <property type="match status" value="1"/>
</dbReference>
<evidence type="ECO:0000256" key="5">
    <source>
        <dbReference type="ARBA" id="ARBA00022967"/>
    </source>
</evidence>
<dbReference type="InterPro" id="IPR003593">
    <property type="entry name" value="AAA+_ATPase"/>
</dbReference>
<dbReference type="NCBIfam" id="TIGR01187">
    <property type="entry name" value="potA"/>
    <property type="match status" value="1"/>
</dbReference>
<keyword evidence="4 7" id="KW-0067">ATP-binding</keyword>
<keyword evidence="2 7" id="KW-1003">Cell membrane</keyword>
<organism evidence="9 10">
    <name type="scientific">Mesorhizobium cantuariense</name>
    <dbReference type="NCBI Taxonomy" id="1300275"/>
    <lineage>
        <taxon>Bacteria</taxon>
        <taxon>Pseudomonadati</taxon>
        <taxon>Pseudomonadota</taxon>
        <taxon>Alphaproteobacteria</taxon>
        <taxon>Hyphomicrobiales</taxon>
        <taxon>Phyllobacteriaceae</taxon>
        <taxon>Mesorhizobium</taxon>
    </lineage>
</organism>
<gene>
    <name evidence="7" type="primary">potA</name>
    <name evidence="9" type="ORF">ACFOJ9_05520</name>
</gene>
<dbReference type="InterPro" id="IPR027417">
    <property type="entry name" value="P-loop_NTPase"/>
</dbReference>
<evidence type="ECO:0000256" key="6">
    <source>
        <dbReference type="ARBA" id="ARBA00023136"/>
    </source>
</evidence>
<reference evidence="10" key="1">
    <citation type="journal article" date="2019" name="Int. J. Syst. Evol. Microbiol.">
        <title>The Global Catalogue of Microorganisms (GCM) 10K type strain sequencing project: providing services to taxonomists for standard genome sequencing and annotation.</title>
        <authorList>
            <consortium name="The Broad Institute Genomics Platform"/>
            <consortium name="The Broad Institute Genome Sequencing Center for Infectious Disease"/>
            <person name="Wu L."/>
            <person name="Ma J."/>
        </authorList>
    </citation>
    <scope>NUCLEOTIDE SEQUENCE [LARGE SCALE GENOMIC DNA]</scope>
    <source>
        <strain evidence="10">ICMP 19515</strain>
    </source>
</reference>
<dbReference type="EMBL" id="JBHRVD010000001">
    <property type="protein sequence ID" value="MFC3321243.1"/>
    <property type="molecule type" value="Genomic_DNA"/>
</dbReference>
<evidence type="ECO:0000256" key="1">
    <source>
        <dbReference type="ARBA" id="ARBA00022448"/>
    </source>
</evidence>
<dbReference type="SUPFAM" id="SSF52540">
    <property type="entry name" value="P-loop containing nucleoside triphosphate hydrolases"/>
    <property type="match status" value="1"/>
</dbReference>
<keyword evidence="1 7" id="KW-0813">Transport</keyword>
<dbReference type="Pfam" id="PF00005">
    <property type="entry name" value="ABC_tran"/>
    <property type="match status" value="1"/>
</dbReference>
<dbReference type="SUPFAM" id="SSF50331">
    <property type="entry name" value="MOP-like"/>
    <property type="match status" value="1"/>
</dbReference>
<evidence type="ECO:0000256" key="7">
    <source>
        <dbReference type="RuleBase" id="RU364083"/>
    </source>
</evidence>
<comment type="subunit">
    <text evidence="7">The complex is composed of two ATP-binding proteins (PotA), two transmembrane proteins (PotB and PotC) and a solute-binding protein (PotD).</text>
</comment>
<dbReference type="PROSITE" id="PS50893">
    <property type="entry name" value="ABC_TRANSPORTER_2"/>
    <property type="match status" value="1"/>
</dbReference>
<dbReference type="PANTHER" id="PTHR42781">
    <property type="entry name" value="SPERMIDINE/PUTRESCINE IMPORT ATP-BINDING PROTEIN POTA"/>
    <property type="match status" value="1"/>
</dbReference>
<keyword evidence="6 7" id="KW-0472">Membrane</keyword>
<name>A0ABV7MH92_9HYPH</name>
<dbReference type="PROSITE" id="PS00211">
    <property type="entry name" value="ABC_TRANSPORTER_1"/>
    <property type="match status" value="1"/>
</dbReference>
<dbReference type="EC" id="7.6.2.11" evidence="7"/>
<evidence type="ECO:0000313" key="9">
    <source>
        <dbReference type="EMBL" id="MFC3321243.1"/>
    </source>
</evidence>